<dbReference type="STRING" id="2512241.A0A553IE59"/>
<organism evidence="5 6">
    <name type="scientific">Xylaria flabelliformis</name>
    <dbReference type="NCBI Taxonomy" id="2512241"/>
    <lineage>
        <taxon>Eukaryota</taxon>
        <taxon>Fungi</taxon>
        <taxon>Dikarya</taxon>
        <taxon>Ascomycota</taxon>
        <taxon>Pezizomycotina</taxon>
        <taxon>Sordariomycetes</taxon>
        <taxon>Xylariomycetidae</taxon>
        <taxon>Xylariales</taxon>
        <taxon>Xylariaceae</taxon>
        <taxon>Xylaria</taxon>
    </lineage>
</organism>
<dbReference type="EMBL" id="VFLP01000002">
    <property type="protein sequence ID" value="TRX98491.1"/>
    <property type="molecule type" value="Genomic_DNA"/>
</dbReference>
<dbReference type="GO" id="GO:0016567">
    <property type="term" value="P:protein ubiquitination"/>
    <property type="evidence" value="ECO:0007669"/>
    <property type="project" value="TreeGrafter"/>
</dbReference>
<reference evidence="6" key="1">
    <citation type="submission" date="2019-06" db="EMBL/GenBank/DDBJ databases">
        <title>Draft genome sequence of the griseofulvin-producing fungus Xylaria cubensis strain G536.</title>
        <authorList>
            <person name="Mead M.E."/>
            <person name="Raja H.A."/>
            <person name="Steenwyk J.L."/>
            <person name="Knowles S.L."/>
            <person name="Oberlies N.H."/>
            <person name="Rokas A."/>
        </authorList>
    </citation>
    <scope>NUCLEOTIDE SEQUENCE [LARGE SCALE GENOMIC DNA]</scope>
    <source>
        <strain evidence="6">G536</strain>
    </source>
</reference>
<name>A0A553IE59_9PEZI</name>
<dbReference type="AlphaFoldDB" id="A0A553IE59"/>
<comment type="subcellular location">
    <subcellularLocation>
        <location evidence="2">Nucleus</location>
    </subcellularLocation>
</comment>
<dbReference type="SMART" id="SM00466">
    <property type="entry name" value="SRA"/>
    <property type="match status" value="1"/>
</dbReference>
<accession>A0A553IE59</accession>
<dbReference type="GO" id="GO:0061630">
    <property type="term" value="F:ubiquitin protein ligase activity"/>
    <property type="evidence" value="ECO:0007669"/>
    <property type="project" value="TreeGrafter"/>
</dbReference>
<feature type="domain" description="YDG" evidence="4">
    <location>
        <begin position="233"/>
        <end position="379"/>
    </location>
</feature>
<comment type="caution">
    <text evidence="5">The sequence shown here is derived from an EMBL/GenBank/DDBJ whole genome shotgun (WGS) entry which is preliminary data.</text>
</comment>
<evidence type="ECO:0000256" key="1">
    <source>
        <dbReference type="ARBA" id="ARBA00023242"/>
    </source>
</evidence>
<dbReference type="Proteomes" id="UP000319160">
    <property type="component" value="Unassembled WGS sequence"/>
</dbReference>
<keyword evidence="6" id="KW-1185">Reference proteome</keyword>
<dbReference type="InterPro" id="IPR003105">
    <property type="entry name" value="SRA_YDG"/>
</dbReference>
<dbReference type="InterPro" id="IPR045134">
    <property type="entry name" value="UHRF1/2-like"/>
</dbReference>
<sequence>MNSTAVVTANPIVNLEPGVAQSEGIINLPVTAPGTIDKMETSRAQSVRVLHMGGARDQNKKMATQGRSILTLCRHSHDRIAPERAEEMGNRFADADLYLDWLATNLEMTPLINSLAKVELVLKTLVDPTNNVPDNMVTKAQALLDKYEADNWGQDNVADEPDEIPTAQHLTAASPTQVSSTATPTIGVIQLPPANDPTYGVSGIMYGIIVDTSGKRKDYRLRADIPRKSAKVYGHNDIALGTWYPFQINALFWGAHGARMGGIAGSVTSGAWSIVVAGTYEDLDTDNGDTLYYSGSNSHNNTDPQRAAPASQGTRALHASIVTQNPVRVLRSGGASGTQNQNPYLPTCGLRYDGLYRVVHYQQRVNRKGGLYDQFKLARLPGQTPLNELRRSSPTAEQVFAHDRLRGKN</sequence>
<feature type="region of interest" description="Disordered" evidence="3">
    <location>
        <begin position="291"/>
        <end position="314"/>
    </location>
</feature>
<dbReference type="InterPro" id="IPR036987">
    <property type="entry name" value="SRA-YDG_sf"/>
</dbReference>
<dbReference type="PANTHER" id="PTHR14140">
    <property type="entry name" value="E3 UBIQUITIN-PROTEIN LIGASE UHRF-RELATED"/>
    <property type="match status" value="1"/>
</dbReference>
<evidence type="ECO:0000313" key="6">
    <source>
        <dbReference type="Proteomes" id="UP000319160"/>
    </source>
</evidence>
<dbReference type="PROSITE" id="PS51015">
    <property type="entry name" value="YDG"/>
    <property type="match status" value="1"/>
</dbReference>
<gene>
    <name evidence="5" type="ORF">FHL15_000565</name>
</gene>
<dbReference type="GO" id="GO:0005634">
    <property type="term" value="C:nucleus"/>
    <property type="evidence" value="ECO:0007669"/>
    <property type="project" value="UniProtKB-SubCell"/>
</dbReference>
<dbReference type="Gene3D" id="2.30.280.10">
    <property type="entry name" value="SRA-YDG"/>
    <property type="match status" value="1"/>
</dbReference>
<keyword evidence="1 2" id="KW-0539">Nucleus</keyword>
<dbReference type="InterPro" id="IPR015947">
    <property type="entry name" value="PUA-like_sf"/>
</dbReference>
<dbReference type="Pfam" id="PF02182">
    <property type="entry name" value="SAD_SRA"/>
    <property type="match status" value="1"/>
</dbReference>
<evidence type="ECO:0000259" key="4">
    <source>
        <dbReference type="PROSITE" id="PS51015"/>
    </source>
</evidence>
<dbReference type="OrthoDB" id="2270193at2759"/>
<dbReference type="SUPFAM" id="SSF88697">
    <property type="entry name" value="PUA domain-like"/>
    <property type="match status" value="1"/>
</dbReference>
<dbReference type="PANTHER" id="PTHR14140:SF27">
    <property type="entry name" value="OS04G0289800 PROTEIN"/>
    <property type="match status" value="1"/>
</dbReference>
<evidence type="ECO:0000256" key="3">
    <source>
        <dbReference type="SAM" id="MobiDB-lite"/>
    </source>
</evidence>
<evidence type="ECO:0000256" key="2">
    <source>
        <dbReference type="PROSITE-ProRule" id="PRU00358"/>
    </source>
</evidence>
<protein>
    <recommendedName>
        <fullName evidence="4">YDG domain-containing protein</fullName>
    </recommendedName>
</protein>
<feature type="compositionally biased region" description="Polar residues" evidence="3">
    <location>
        <begin position="293"/>
        <end position="304"/>
    </location>
</feature>
<proteinExistence type="predicted"/>
<dbReference type="GO" id="GO:0044027">
    <property type="term" value="P:negative regulation of gene expression via chromosomal CpG island methylation"/>
    <property type="evidence" value="ECO:0007669"/>
    <property type="project" value="TreeGrafter"/>
</dbReference>
<evidence type="ECO:0000313" key="5">
    <source>
        <dbReference type="EMBL" id="TRX98491.1"/>
    </source>
</evidence>